<dbReference type="AlphaFoldDB" id="A0A4Q7J611"/>
<sequence>MNPVLGLVLADLAAVVLGTATWVATAAMVRPTLPFGVRVAAARVADPAVVAARRSFTRAAVAVGVLTAVVSVPLVLVTANAAVVAGALAVVLFAGLTLYYRAYRRVLAAKRDGGWAGEHRQGVTVDTSFRAEPVRVPWPWLVPGVLVAVGTAVAGGPAGTVLYQAGTVVVAAVLSLLLVRARPDLDAARPRGSARRYRVYLRGVARLVLLLATAVNLTLVAALLPAGWPRTVAAVLPLAALAVVFLVWERRVGQAGHRLPAEPGEDDEDSGVVQRDDDRHWLLAGMVYLNRRDPALLVHRRVGVYWTLNLGHPVAWVLLAVIAVVAVLALTGAVDLPERHNLF</sequence>
<feature type="transmembrane region" description="Helical" evidence="1">
    <location>
        <begin position="138"/>
        <end position="155"/>
    </location>
</feature>
<keyword evidence="1" id="KW-1133">Transmembrane helix</keyword>
<evidence type="ECO:0000256" key="1">
    <source>
        <dbReference type="SAM" id="Phobius"/>
    </source>
</evidence>
<dbReference type="InterPro" id="IPR043831">
    <property type="entry name" value="DUF5808"/>
</dbReference>
<reference evidence="3 4" key="1">
    <citation type="submission" date="2019-02" db="EMBL/GenBank/DDBJ databases">
        <title>Draft genome sequence of Amycolatopsis sp. 8-3EHSu isolated from roots of Suaeda maritima.</title>
        <authorList>
            <person name="Duangmal K."/>
            <person name="Chantavorakit T."/>
        </authorList>
    </citation>
    <scope>NUCLEOTIDE SEQUENCE [LARGE SCALE GENOMIC DNA]</scope>
    <source>
        <strain evidence="3 4">8-3EHSu</strain>
    </source>
</reference>
<feature type="transmembrane region" description="Helical" evidence="1">
    <location>
        <begin position="314"/>
        <end position="334"/>
    </location>
</feature>
<dbReference type="Proteomes" id="UP000292003">
    <property type="component" value="Unassembled WGS sequence"/>
</dbReference>
<evidence type="ECO:0000313" key="4">
    <source>
        <dbReference type="Proteomes" id="UP000292003"/>
    </source>
</evidence>
<feature type="transmembrane region" description="Helical" evidence="1">
    <location>
        <begin position="59"/>
        <end position="76"/>
    </location>
</feature>
<keyword evidence="1" id="KW-0472">Membrane</keyword>
<feature type="transmembrane region" description="Helical" evidence="1">
    <location>
        <begin position="230"/>
        <end position="248"/>
    </location>
</feature>
<dbReference type="OrthoDB" id="9808690at2"/>
<evidence type="ECO:0000259" key="2">
    <source>
        <dbReference type="Pfam" id="PF19124"/>
    </source>
</evidence>
<feature type="transmembrane region" description="Helical" evidence="1">
    <location>
        <begin position="82"/>
        <end position="100"/>
    </location>
</feature>
<protein>
    <recommendedName>
        <fullName evidence="2">DUF5808 domain-containing protein</fullName>
    </recommendedName>
</protein>
<keyword evidence="1" id="KW-0812">Transmembrane</keyword>
<accession>A0A4Q7J611</accession>
<feature type="domain" description="DUF5808" evidence="2">
    <location>
        <begin position="293"/>
        <end position="316"/>
    </location>
</feature>
<name>A0A4Q7J611_9PSEU</name>
<feature type="transmembrane region" description="Helical" evidence="1">
    <location>
        <begin position="6"/>
        <end position="29"/>
    </location>
</feature>
<organism evidence="3 4">
    <name type="scientific">Amycolatopsis suaedae</name>
    <dbReference type="NCBI Taxonomy" id="2510978"/>
    <lineage>
        <taxon>Bacteria</taxon>
        <taxon>Bacillati</taxon>
        <taxon>Actinomycetota</taxon>
        <taxon>Actinomycetes</taxon>
        <taxon>Pseudonocardiales</taxon>
        <taxon>Pseudonocardiaceae</taxon>
        <taxon>Amycolatopsis</taxon>
    </lineage>
</organism>
<dbReference type="Pfam" id="PF19124">
    <property type="entry name" value="DUF5808"/>
    <property type="match status" value="1"/>
</dbReference>
<keyword evidence="4" id="KW-1185">Reference proteome</keyword>
<comment type="caution">
    <text evidence="3">The sequence shown here is derived from an EMBL/GenBank/DDBJ whole genome shotgun (WGS) entry which is preliminary data.</text>
</comment>
<feature type="transmembrane region" description="Helical" evidence="1">
    <location>
        <begin position="161"/>
        <end position="179"/>
    </location>
</feature>
<gene>
    <name evidence="3" type="ORF">EWH70_15230</name>
</gene>
<dbReference type="RefSeq" id="WP_130476044.1">
    <property type="nucleotide sequence ID" value="NZ_SFCC01000007.1"/>
</dbReference>
<evidence type="ECO:0000313" key="3">
    <source>
        <dbReference type="EMBL" id="RZQ63040.1"/>
    </source>
</evidence>
<proteinExistence type="predicted"/>
<feature type="transmembrane region" description="Helical" evidence="1">
    <location>
        <begin position="199"/>
        <end position="224"/>
    </location>
</feature>
<dbReference type="EMBL" id="SFCC01000007">
    <property type="protein sequence ID" value="RZQ63040.1"/>
    <property type="molecule type" value="Genomic_DNA"/>
</dbReference>